<keyword evidence="4" id="KW-1185">Reference proteome</keyword>
<dbReference type="InterPro" id="IPR000873">
    <property type="entry name" value="AMP-dep_synth/lig_dom"/>
</dbReference>
<reference evidence="3" key="2">
    <citation type="journal article" date="2023" name="IMA Fungus">
        <title>Comparative genomic study of the Penicillium genus elucidates a diverse pangenome and 15 lateral gene transfer events.</title>
        <authorList>
            <person name="Petersen C."/>
            <person name="Sorensen T."/>
            <person name="Nielsen M.R."/>
            <person name="Sondergaard T.E."/>
            <person name="Sorensen J.L."/>
            <person name="Fitzpatrick D.A."/>
            <person name="Frisvad J.C."/>
            <person name="Nielsen K.L."/>
        </authorList>
    </citation>
    <scope>NUCLEOTIDE SEQUENCE</scope>
    <source>
        <strain evidence="3">IBT 29677</strain>
    </source>
</reference>
<accession>A0A9X0BDF9</accession>
<evidence type="ECO:0000313" key="4">
    <source>
        <dbReference type="Proteomes" id="UP001147747"/>
    </source>
</evidence>
<evidence type="ECO:0000259" key="1">
    <source>
        <dbReference type="Pfam" id="PF00501"/>
    </source>
</evidence>
<dbReference type="SUPFAM" id="SSF56801">
    <property type="entry name" value="Acetyl-CoA synthetase-like"/>
    <property type="match status" value="1"/>
</dbReference>
<dbReference type="InterPro" id="IPR025110">
    <property type="entry name" value="AMP-bd_C"/>
</dbReference>
<dbReference type="InterPro" id="IPR042099">
    <property type="entry name" value="ANL_N_sf"/>
</dbReference>
<organism evidence="3 4">
    <name type="scientific">Penicillium cosmopolitanum</name>
    <dbReference type="NCBI Taxonomy" id="1131564"/>
    <lineage>
        <taxon>Eukaryota</taxon>
        <taxon>Fungi</taxon>
        <taxon>Dikarya</taxon>
        <taxon>Ascomycota</taxon>
        <taxon>Pezizomycotina</taxon>
        <taxon>Eurotiomycetes</taxon>
        <taxon>Eurotiomycetidae</taxon>
        <taxon>Eurotiales</taxon>
        <taxon>Aspergillaceae</taxon>
        <taxon>Penicillium</taxon>
    </lineage>
</organism>
<dbReference type="RefSeq" id="XP_056492870.1">
    <property type="nucleotide sequence ID" value="XM_056627075.1"/>
</dbReference>
<gene>
    <name evidence="3" type="ORF">N7509_002438</name>
</gene>
<evidence type="ECO:0000313" key="3">
    <source>
        <dbReference type="EMBL" id="KAJ5408555.1"/>
    </source>
</evidence>
<dbReference type="Gene3D" id="3.40.50.12780">
    <property type="entry name" value="N-terminal domain of ligase-like"/>
    <property type="match status" value="1"/>
</dbReference>
<dbReference type="Pfam" id="PF00501">
    <property type="entry name" value="AMP-binding"/>
    <property type="match status" value="1"/>
</dbReference>
<evidence type="ECO:0000259" key="2">
    <source>
        <dbReference type="Pfam" id="PF13193"/>
    </source>
</evidence>
<reference evidence="3" key="1">
    <citation type="submission" date="2022-12" db="EMBL/GenBank/DDBJ databases">
        <authorList>
            <person name="Petersen C."/>
        </authorList>
    </citation>
    <scope>NUCLEOTIDE SEQUENCE</scope>
    <source>
        <strain evidence="3">IBT 29677</strain>
    </source>
</reference>
<sequence>MIFRSRLPLPPVPQCDVFNFIFHHSRRDYPRNRVLYSVDGTDEQLTLAELEAQSRRLARALRSHYGIKPQDAVAIFARDKIQYPIAFFGALAAGATIALIPVQASTVASDVARHLQQINAQLLITDTDVLSLAEAASAMLDGQVMPLVTLDDTSNCQYPSLATLTTNTTYCYEDIFNLDTPEAADSHTGFINRTSGSTGNMKCVLVSHAHFIATLEGTRATIPANTSPDTDTWLSPLSLGFFINAKLNMGLNILLGIRVILVPSKPDLDAASTVELIARHRITFLFVTPPLAAQLAHVETSSSKTKSIKWLLSAGAPIHENLRTAVSRRFHDIPLSLELGTAETMLISMQFDEDSRAPGSTGTLVSGTEAKVVNPETKLEQRGWGPQHAGELLVRNCLARYRGYQNNDAANAAAFDAEGWFHTGDFGYLDEKGNVYVLDRIKELIKTGGGYGVHVSAAELEEVLFMHQAVGSVVVLGVREEGSQRDLPTAFVVPKGDDWEKQKMGEVQEAIERFAEEKLTGLQKLTGGVYCLSELPRKGFKVNRSALRELAKMQRGCTTITS</sequence>
<name>A0A9X0BDF9_9EURO</name>
<dbReference type="AlphaFoldDB" id="A0A9X0BDF9"/>
<dbReference type="Pfam" id="PF13193">
    <property type="entry name" value="AMP-binding_C"/>
    <property type="match status" value="1"/>
</dbReference>
<evidence type="ECO:0008006" key="5">
    <source>
        <dbReference type="Google" id="ProtNLM"/>
    </source>
</evidence>
<dbReference type="PANTHER" id="PTHR24096:SF422">
    <property type="entry name" value="BCDNA.GH02901"/>
    <property type="match status" value="1"/>
</dbReference>
<dbReference type="GO" id="GO:0016405">
    <property type="term" value="F:CoA-ligase activity"/>
    <property type="evidence" value="ECO:0007669"/>
    <property type="project" value="TreeGrafter"/>
</dbReference>
<feature type="domain" description="AMP-dependent synthetase/ligase" evidence="1">
    <location>
        <begin position="23"/>
        <end position="397"/>
    </location>
</feature>
<dbReference type="PANTHER" id="PTHR24096">
    <property type="entry name" value="LONG-CHAIN-FATTY-ACID--COA LIGASE"/>
    <property type="match status" value="1"/>
</dbReference>
<dbReference type="Proteomes" id="UP001147747">
    <property type="component" value="Unassembled WGS sequence"/>
</dbReference>
<dbReference type="GeneID" id="81366055"/>
<dbReference type="OrthoDB" id="10253869at2759"/>
<feature type="domain" description="AMP-binding enzyme C-terminal" evidence="2">
    <location>
        <begin position="459"/>
        <end position="538"/>
    </location>
</feature>
<protein>
    <recommendedName>
        <fullName evidence="5">AMP-dependent synthetase/ligase domain-containing protein</fullName>
    </recommendedName>
</protein>
<dbReference type="PROSITE" id="PS00455">
    <property type="entry name" value="AMP_BINDING"/>
    <property type="match status" value="1"/>
</dbReference>
<dbReference type="InterPro" id="IPR045851">
    <property type="entry name" value="AMP-bd_C_sf"/>
</dbReference>
<dbReference type="InterPro" id="IPR020845">
    <property type="entry name" value="AMP-binding_CS"/>
</dbReference>
<comment type="caution">
    <text evidence="3">The sequence shown here is derived from an EMBL/GenBank/DDBJ whole genome shotgun (WGS) entry which is preliminary data.</text>
</comment>
<dbReference type="Gene3D" id="3.30.300.30">
    <property type="match status" value="1"/>
</dbReference>
<proteinExistence type="predicted"/>
<dbReference type="EMBL" id="JAPZBU010000004">
    <property type="protein sequence ID" value="KAJ5408555.1"/>
    <property type="molecule type" value="Genomic_DNA"/>
</dbReference>